<proteinExistence type="predicted"/>
<evidence type="ECO:0000256" key="1">
    <source>
        <dbReference type="SAM" id="MobiDB-lite"/>
    </source>
</evidence>
<feature type="region of interest" description="Disordered" evidence="1">
    <location>
        <begin position="169"/>
        <end position="241"/>
    </location>
</feature>
<evidence type="ECO:0000313" key="2">
    <source>
        <dbReference type="EMBL" id="KAF9463811.1"/>
    </source>
</evidence>
<dbReference type="Gene3D" id="2.60.120.260">
    <property type="entry name" value="Galactose-binding domain-like"/>
    <property type="match status" value="1"/>
</dbReference>
<feature type="compositionally biased region" description="Low complexity" evidence="1">
    <location>
        <begin position="193"/>
        <end position="209"/>
    </location>
</feature>
<sequence>MSIFTKTRRELMRCNSDHEAVTYDPPSAWNSQDFCPHSPCFATPDVTRIQDGTWHESTFHAKSSHANDFANQLLSATTIFHGNAVYVYAVLPLVNGTLPSTSAVSFILDGESTGPFSYNSGPDYTYDFLVFVKTGLSPGSHNITIVNGELDGKDSLFILDRIVYSTTSDGSITTTEPEVSSQPITLLPEPHPTQSTNHSSLSSFSSQTSVGPEATVPTPSPGGSTTSFSIPETPLGPVPSHVRLWAPSLAP</sequence>
<organism evidence="2 3">
    <name type="scientific">Collybia nuda</name>
    <dbReference type="NCBI Taxonomy" id="64659"/>
    <lineage>
        <taxon>Eukaryota</taxon>
        <taxon>Fungi</taxon>
        <taxon>Dikarya</taxon>
        <taxon>Basidiomycota</taxon>
        <taxon>Agaricomycotina</taxon>
        <taxon>Agaricomycetes</taxon>
        <taxon>Agaricomycetidae</taxon>
        <taxon>Agaricales</taxon>
        <taxon>Tricholomatineae</taxon>
        <taxon>Clitocybaceae</taxon>
        <taxon>Collybia</taxon>
    </lineage>
</organism>
<keyword evidence="3" id="KW-1185">Reference proteome</keyword>
<reference evidence="2" key="1">
    <citation type="submission" date="2020-11" db="EMBL/GenBank/DDBJ databases">
        <authorList>
            <consortium name="DOE Joint Genome Institute"/>
            <person name="Ahrendt S."/>
            <person name="Riley R."/>
            <person name="Andreopoulos W."/>
            <person name="Labutti K."/>
            <person name="Pangilinan J."/>
            <person name="Ruiz-Duenas F.J."/>
            <person name="Barrasa J.M."/>
            <person name="Sanchez-Garcia M."/>
            <person name="Camarero S."/>
            <person name="Miyauchi S."/>
            <person name="Serrano A."/>
            <person name="Linde D."/>
            <person name="Babiker R."/>
            <person name="Drula E."/>
            <person name="Ayuso-Fernandez I."/>
            <person name="Pacheco R."/>
            <person name="Padilla G."/>
            <person name="Ferreira P."/>
            <person name="Barriuso J."/>
            <person name="Kellner H."/>
            <person name="Castanera R."/>
            <person name="Alfaro M."/>
            <person name="Ramirez L."/>
            <person name="Pisabarro A.G."/>
            <person name="Kuo A."/>
            <person name="Tritt A."/>
            <person name="Lipzen A."/>
            <person name="He G."/>
            <person name="Yan M."/>
            <person name="Ng V."/>
            <person name="Cullen D."/>
            <person name="Martin F."/>
            <person name="Rosso M.-N."/>
            <person name="Henrissat B."/>
            <person name="Hibbett D."/>
            <person name="Martinez A.T."/>
            <person name="Grigoriev I.V."/>
        </authorList>
    </citation>
    <scope>NUCLEOTIDE SEQUENCE</scope>
    <source>
        <strain evidence="2">CBS 247.69</strain>
    </source>
</reference>
<evidence type="ECO:0000313" key="3">
    <source>
        <dbReference type="Proteomes" id="UP000807353"/>
    </source>
</evidence>
<accession>A0A9P5Y8Q6</accession>
<dbReference type="Proteomes" id="UP000807353">
    <property type="component" value="Unassembled WGS sequence"/>
</dbReference>
<comment type="caution">
    <text evidence="2">The sequence shown here is derived from an EMBL/GenBank/DDBJ whole genome shotgun (WGS) entry which is preliminary data.</text>
</comment>
<name>A0A9P5Y8Q6_9AGAR</name>
<gene>
    <name evidence="2" type="ORF">BDZ94DRAFT_1297651</name>
</gene>
<dbReference type="OrthoDB" id="3245657at2759"/>
<feature type="compositionally biased region" description="Polar residues" evidence="1">
    <location>
        <begin position="169"/>
        <end position="184"/>
    </location>
</feature>
<protein>
    <submittedName>
        <fullName evidence="2">Uncharacterized protein</fullName>
    </submittedName>
</protein>
<dbReference type="EMBL" id="MU150259">
    <property type="protein sequence ID" value="KAF9463811.1"/>
    <property type="molecule type" value="Genomic_DNA"/>
</dbReference>
<dbReference type="AlphaFoldDB" id="A0A9P5Y8Q6"/>